<dbReference type="AlphaFoldDB" id="A0AA90ND91"/>
<dbReference type="SUPFAM" id="SSF55031">
    <property type="entry name" value="Bacterial exopeptidase dimerisation domain"/>
    <property type="match status" value="1"/>
</dbReference>
<evidence type="ECO:0000259" key="3">
    <source>
        <dbReference type="Pfam" id="PF07687"/>
    </source>
</evidence>
<dbReference type="Gene3D" id="3.40.630.10">
    <property type="entry name" value="Zn peptidases"/>
    <property type="match status" value="1"/>
</dbReference>
<keyword evidence="1 4" id="KW-0378">Hydrolase</keyword>
<dbReference type="NCBIfam" id="TIGR01891">
    <property type="entry name" value="amidohydrolases"/>
    <property type="match status" value="1"/>
</dbReference>
<evidence type="ECO:0000256" key="2">
    <source>
        <dbReference type="PIRSR" id="PIRSR005962-1"/>
    </source>
</evidence>
<dbReference type="Proteomes" id="UP001178281">
    <property type="component" value="Unassembled WGS sequence"/>
</dbReference>
<dbReference type="RefSeq" id="WP_305112283.1">
    <property type="nucleotide sequence ID" value="NZ_JAUTIX010000007.1"/>
</dbReference>
<keyword evidence="2" id="KW-0479">Metal-binding</keyword>
<dbReference type="NCBIfam" id="NF038260">
    <property type="entry name" value="ectoine_DoeB_2"/>
    <property type="match status" value="1"/>
</dbReference>
<feature type="binding site" evidence="2">
    <location>
        <position position="134"/>
    </location>
    <ligand>
        <name>Mn(2+)</name>
        <dbReference type="ChEBI" id="CHEBI:29035"/>
        <label>2</label>
    </ligand>
</feature>
<comment type="caution">
    <text evidence="4">The sequence shown here is derived from an EMBL/GenBank/DDBJ whole genome shotgun (WGS) entry which is preliminary data.</text>
</comment>
<proteinExistence type="predicted"/>
<gene>
    <name evidence="4" type="primary">doeB2</name>
    <name evidence="4" type="ORF">Q7X28_17545</name>
</gene>
<dbReference type="InterPro" id="IPR011650">
    <property type="entry name" value="Peptidase_M20_dimer"/>
</dbReference>
<comment type="cofactor">
    <cofactor evidence="2">
        <name>Mn(2+)</name>
        <dbReference type="ChEBI" id="CHEBI:29035"/>
    </cofactor>
    <text evidence="2">The Mn(2+) ion enhances activity.</text>
</comment>
<dbReference type="EMBL" id="JAUTIX010000007">
    <property type="protein sequence ID" value="MDP0399730.1"/>
    <property type="molecule type" value="Genomic_DNA"/>
</dbReference>
<evidence type="ECO:0000256" key="1">
    <source>
        <dbReference type="ARBA" id="ARBA00022801"/>
    </source>
</evidence>
<feature type="binding site" evidence="2">
    <location>
        <position position="158"/>
    </location>
    <ligand>
        <name>Mn(2+)</name>
        <dbReference type="ChEBI" id="CHEBI:29035"/>
        <label>2</label>
    </ligand>
</feature>
<dbReference type="EC" id="3.5.1.125" evidence="4"/>
<dbReference type="PANTHER" id="PTHR11014:SF63">
    <property type="entry name" value="METALLOPEPTIDASE, PUTATIVE (AFU_ORTHOLOGUE AFUA_6G09600)-RELATED"/>
    <property type="match status" value="1"/>
</dbReference>
<dbReference type="GO" id="GO:0050118">
    <property type="term" value="F:N-acetyldiaminopimelate deacetylase activity"/>
    <property type="evidence" value="ECO:0007669"/>
    <property type="project" value="UniProtKB-ARBA"/>
</dbReference>
<dbReference type="GO" id="GO:0019877">
    <property type="term" value="P:diaminopimelate biosynthetic process"/>
    <property type="evidence" value="ECO:0007669"/>
    <property type="project" value="UniProtKB-ARBA"/>
</dbReference>
<feature type="domain" description="Peptidase M20 dimerisation" evidence="3">
    <location>
        <begin position="181"/>
        <end position="276"/>
    </location>
</feature>
<evidence type="ECO:0000313" key="5">
    <source>
        <dbReference type="Proteomes" id="UP001178281"/>
    </source>
</evidence>
<dbReference type="InterPro" id="IPR017439">
    <property type="entry name" value="Amidohydrolase"/>
</dbReference>
<name>A0AA90ND91_9ACTN</name>
<reference evidence="4" key="1">
    <citation type="submission" date="2023-08" db="EMBL/GenBank/DDBJ databases">
        <title>The draft genome of Tsukamurella strandjordii strain 050030.</title>
        <authorList>
            <person name="Zhao F."/>
            <person name="Feng Y."/>
            <person name="Zong Z."/>
        </authorList>
    </citation>
    <scope>NUCLEOTIDE SEQUENCE</scope>
    <source>
        <strain evidence="4">050030</strain>
    </source>
</reference>
<dbReference type="InterPro" id="IPR036264">
    <property type="entry name" value="Bact_exopeptidase_dim_dom"/>
</dbReference>
<feature type="binding site" evidence="2">
    <location>
        <position position="100"/>
    </location>
    <ligand>
        <name>Mn(2+)</name>
        <dbReference type="ChEBI" id="CHEBI:29035"/>
        <label>2</label>
    </ligand>
</feature>
<keyword evidence="2" id="KW-0464">Manganese</keyword>
<dbReference type="Pfam" id="PF01546">
    <property type="entry name" value="Peptidase_M20"/>
    <property type="match status" value="1"/>
</dbReference>
<dbReference type="PIRSF" id="PIRSF005962">
    <property type="entry name" value="Pept_M20D_amidohydro"/>
    <property type="match status" value="1"/>
</dbReference>
<keyword evidence="5" id="KW-1185">Reference proteome</keyword>
<accession>A0AA90ND91</accession>
<dbReference type="CDD" id="cd03886">
    <property type="entry name" value="M20_Acy1"/>
    <property type="match status" value="1"/>
</dbReference>
<protein>
    <submittedName>
        <fullName evidence="4">N(2)-acetyl-L-2,4-diaminobutanoate deacetylase DoeB2</fullName>
        <ecNumber evidence="4">3.5.1.125</ecNumber>
    </submittedName>
</protein>
<dbReference type="PANTHER" id="PTHR11014">
    <property type="entry name" value="PEPTIDASE M20 FAMILY MEMBER"/>
    <property type="match status" value="1"/>
</dbReference>
<feature type="binding site" evidence="2">
    <location>
        <position position="353"/>
    </location>
    <ligand>
        <name>Mn(2+)</name>
        <dbReference type="ChEBI" id="CHEBI:29035"/>
        <label>2</label>
    </ligand>
</feature>
<dbReference type="FunFam" id="3.30.70.360:FF:000001">
    <property type="entry name" value="N-acetyldiaminopimelate deacetylase"/>
    <property type="match status" value="1"/>
</dbReference>
<feature type="binding site" evidence="2">
    <location>
        <position position="98"/>
    </location>
    <ligand>
        <name>Mn(2+)</name>
        <dbReference type="ChEBI" id="CHEBI:29035"/>
        <label>2</label>
    </ligand>
</feature>
<organism evidence="4 5">
    <name type="scientific">Tsukamurella strandjordii</name>
    <dbReference type="NCBI Taxonomy" id="147577"/>
    <lineage>
        <taxon>Bacteria</taxon>
        <taxon>Bacillati</taxon>
        <taxon>Actinomycetota</taxon>
        <taxon>Actinomycetes</taxon>
        <taxon>Mycobacteriales</taxon>
        <taxon>Tsukamurellaceae</taxon>
        <taxon>Tsukamurella</taxon>
    </lineage>
</organism>
<dbReference type="InterPro" id="IPR002933">
    <property type="entry name" value="Peptidase_M20"/>
</dbReference>
<dbReference type="Pfam" id="PF07687">
    <property type="entry name" value="M20_dimer"/>
    <property type="match status" value="1"/>
</dbReference>
<dbReference type="SUPFAM" id="SSF53187">
    <property type="entry name" value="Zn-dependent exopeptidases"/>
    <property type="match status" value="1"/>
</dbReference>
<dbReference type="Gene3D" id="3.30.70.360">
    <property type="match status" value="1"/>
</dbReference>
<evidence type="ECO:0000313" key="4">
    <source>
        <dbReference type="EMBL" id="MDP0399730.1"/>
    </source>
</evidence>
<dbReference type="GO" id="GO:0046872">
    <property type="term" value="F:metal ion binding"/>
    <property type="evidence" value="ECO:0007669"/>
    <property type="project" value="UniProtKB-KW"/>
</dbReference>
<sequence>MNAPWVETLARARTLRHELHRRPEIAWAEHATAAAVRAELDAIGIGWRPCADTGTVALLAPDAPGRHVALRADLDAMPIAEATGLAHASQSPGVMHACGHDGHTAALLAAARWLHRHEPDLPGPVTLLFQPAEEGGHGARRMIDEGCLDGVDVIFGWHNWPGLPPGRALCPAGPVMSANGTFEVTVRGRGGHASQPEATADPVLAAAAITVALQQIVARRTAPHEAVVVAVTALHAESAPTVTPDEAVLSGSIRAADDAARTRVFDLIESIARATADAHGVGVRVTTTPRYGATVNHPGPAAEYGERLAAVLGPHWAGQAAVPVLASEDFSYYLGAVPGAFALLGSATEAPLHSAEYDFDDELLDTAARLLVGLAGAPDPPH</sequence>